<dbReference type="EMBL" id="FNFV01000001">
    <property type="protein sequence ID" value="SDJ98576.1"/>
    <property type="molecule type" value="Genomic_DNA"/>
</dbReference>
<dbReference type="PANTHER" id="PTHR43156:SF2">
    <property type="entry name" value="STAGE II SPORULATION PROTEIN E"/>
    <property type="match status" value="1"/>
</dbReference>
<evidence type="ECO:0000259" key="5">
    <source>
        <dbReference type="PROSITE" id="PS50110"/>
    </source>
</evidence>
<dbReference type="InterPro" id="IPR052016">
    <property type="entry name" value="Bact_Sigma-Reg"/>
</dbReference>
<dbReference type="SUPFAM" id="SSF81606">
    <property type="entry name" value="PP2C-like"/>
    <property type="match status" value="1"/>
</dbReference>
<dbReference type="Pfam" id="PF00072">
    <property type="entry name" value="Response_reg"/>
    <property type="match status" value="1"/>
</dbReference>
<feature type="compositionally biased region" description="Pro residues" evidence="4">
    <location>
        <begin position="8"/>
        <end position="21"/>
    </location>
</feature>
<dbReference type="PANTHER" id="PTHR43156">
    <property type="entry name" value="STAGE II SPORULATION PROTEIN E-RELATED"/>
    <property type="match status" value="1"/>
</dbReference>
<feature type="coiled-coil region" evidence="3">
    <location>
        <begin position="134"/>
        <end position="192"/>
    </location>
</feature>
<evidence type="ECO:0000313" key="7">
    <source>
        <dbReference type="Proteomes" id="UP000199328"/>
    </source>
</evidence>
<reference evidence="7" key="1">
    <citation type="submission" date="2016-10" db="EMBL/GenBank/DDBJ databases">
        <authorList>
            <person name="Varghese N."/>
            <person name="Submissions S."/>
        </authorList>
    </citation>
    <scope>NUCLEOTIDE SEQUENCE [LARGE SCALE GENOMIC DNA]</scope>
    <source>
        <strain evidence="7">CGMCC 1.10789</strain>
    </source>
</reference>
<dbReference type="STRING" id="990712.SAMN05216257_101207"/>
<dbReference type="GO" id="GO:0016791">
    <property type="term" value="F:phosphatase activity"/>
    <property type="evidence" value="ECO:0007669"/>
    <property type="project" value="TreeGrafter"/>
</dbReference>
<evidence type="ECO:0000313" key="6">
    <source>
        <dbReference type="EMBL" id="SDJ98576.1"/>
    </source>
</evidence>
<feature type="region of interest" description="Disordered" evidence="4">
    <location>
        <begin position="1"/>
        <end position="22"/>
    </location>
</feature>
<evidence type="ECO:0000256" key="2">
    <source>
        <dbReference type="PROSITE-ProRule" id="PRU00169"/>
    </source>
</evidence>
<dbReference type="InterPro" id="IPR036457">
    <property type="entry name" value="PPM-type-like_dom_sf"/>
</dbReference>
<evidence type="ECO:0000256" key="3">
    <source>
        <dbReference type="SAM" id="Coils"/>
    </source>
</evidence>
<dbReference type="SMART" id="SM00331">
    <property type="entry name" value="PP2C_SIG"/>
    <property type="match status" value="1"/>
</dbReference>
<dbReference type="SMART" id="SM00448">
    <property type="entry name" value="REC"/>
    <property type="match status" value="1"/>
</dbReference>
<dbReference type="Gene3D" id="3.60.40.10">
    <property type="entry name" value="PPM-type phosphatase domain"/>
    <property type="match status" value="1"/>
</dbReference>
<organism evidence="6 7">
    <name type="scientific">Meinhardsimonia xiamenensis</name>
    <dbReference type="NCBI Taxonomy" id="990712"/>
    <lineage>
        <taxon>Bacteria</taxon>
        <taxon>Pseudomonadati</taxon>
        <taxon>Pseudomonadota</taxon>
        <taxon>Alphaproteobacteria</taxon>
        <taxon>Rhodobacterales</taxon>
        <taxon>Paracoccaceae</taxon>
        <taxon>Meinhardsimonia</taxon>
    </lineage>
</organism>
<gene>
    <name evidence="6" type="ORF">SAMN05216257_101207</name>
</gene>
<dbReference type="Proteomes" id="UP000199328">
    <property type="component" value="Unassembled WGS sequence"/>
</dbReference>
<dbReference type="SUPFAM" id="SSF52172">
    <property type="entry name" value="CheY-like"/>
    <property type="match status" value="1"/>
</dbReference>
<dbReference type="PROSITE" id="PS50110">
    <property type="entry name" value="RESPONSE_REGULATORY"/>
    <property type="match status" value="1"/>
</dbReference>
<dbReference type="Gene3D" id="3.40.50.2300">
    <property type="match status" value="1"/>
</dbReference>
<keyword evidence="1" id="KW-0378">Hydrolase</keyword>
<keyword evidence="7" id="KW-1185">Reference proteome</keyword>
<accession>A0A1G8Y6Y2</accession>
<protein>
    <submittedName>
        <fullName evidence="6">Sigma-B regulation protein RsbU (Phosphoserine phosphatase)</fullName>
    </submittedName>
</protein>
<feature type="modified residue" description="4-aspartylphosphate" evidence="2">
    <location>
        <position position="78"/>
    </location>
</feature>
<evidence type="ECO:0000256" key="1">
    <source>
        <dbReference type="ARBA" id="ARBA00022801"/>
    </source>
</evidence>
<evidence type="ECO:0000256" key="4">
    <source>
        <dbReference type="SAM" id="MobiDB-lite"/>
    </source>
</evidence>
<dbReference type="RefSeq" id="WP_092497301.1">
    <property type="nucleotide sequence ID" value="NZ_FNFV01000001.1"/>
</dbReference>
<sequence>MRVSQPRPQAPPATCPPPDPAPAVRKSRLVLVVDDSRAQRRVLATVLKRWGYRVIEAESGQAALALCRAHPVEIILSDWMMPGMSGLEFCRQFRALPRAGYGYFVLLTARNSSEEVAEGLEVGADDFLGKPVNLNELRARIRAGERILRMEEELKAKNHALQAALARVQNLNNTLEHDLQEARALQQALVRERSHRFGPFAVNLLLQPSGHVGGDMIGVIDAGGDSIGLYAIDVSGHGIASALMTARLVSYLSGDSPGQNIALEGTRRGQTRLRPPDQVADSLNRLLLEEMKTDHYFTLLYATLHVPSARLEMVQAGHPHPMLLRSGGDVTLLGEGGLPIGLLPEARHESFEVVLRPGDRLLICSDGISECRDIGGAILGEAALARLMRHHAALGAGDFLDALLWELEARTGREDFADDISAVLVDYRPGAG</sequence>
<name>A0A1G8Y6Y2_9RHOB</name>
<dbReference type="InterPro" id="IPR001932">
    <property type="entry name" value="PPM-type_phosphatase-like_dom"/>
</dbReference>
<keyword evidence="2" id="KW-0597">Phosphoprotein</keyword>
<dbReference type="AlphaFoldDB" id="A0A1G8Y6Y2"/>
<feature type="domain" description="Response regulatory" evidence="5">
    <location>
        <begin position="29"/>
        <end position="145"/>
    </location>
</feature>
<dbReference type="OrthoDB" id="9811749at2"/>
<dbReference type="GO" id="GO:0000160">
    <property type="term" value="P:phosphorelay signal transduction system"/>
    <property type="evidence" value="ECO:0007669"/>
    <property type="project" value="InterPro"/>
</dbReference>
<dbReference type="InterPro" id="IPR011006">
    <property type="entry name" value="CheY-like_superfamily"/>
</dbReference>
<keyword evidence="3" id="KW-0175">Coiled coil</keyword>
<dbReference type="CDD" id="cd17546">
    <property type="entry name" value="REC_hyHK_CKI1_RcsC-like"/>
    <property type="match status" value="1"/>
</dbReference>
<proteinExistence type="predicted"/>
<dbReference type="Pfam" id="PF07228">
    <property type="entry name" value="SpoIIE"/>
    <property type="match status" value="1"/>
</dbReference>
<dbReference type="InterPro" id="IPR001789">
    <property type="entry name" value="Sig_transdc_resp-reg_receiver"/>
</dbReference>